<dbReference type="PANTHER" id="PTHR42852:SF6">
    <property type="entry name" value="THIOL:DISULFIDE INTERCHANGE PROTEIN DSBE"/>
    <property type="match status" value="1"/>
</dbReference>
<accession>A0A931GW35</accession>
<dbReference type="AlphaFoldDB" id="A0A931GW35"/>
<dbReference type="EMBL" id="JADWYR010000001">
    <property type="protein sequence ID" value="MBG9375808.1"/>
    <property type="molecule type" value="Genomic_DNA"/>
</dbReference>
<comment type="caution">
    <text evidence="7">The sequence shown here is derived from an EMBL/GenBank/DDBJ whole genome shotgun (WGS) entry which is preliminary data.</text>
</comment>
<dbReference type="Gene3D" id="3.40.30.10">
    <property type="entry name" value="Glutaredoxin"/>
    <property type="match status" value="1"/>
</dbReference>
<evidence type="ECO:0000256" key="4">
    <source>
        <dbReference type="ARBA" id="ARBA00023284"/>
    </source>
</evidence>
<dbReference type="GO" id="GO:0016209">
    <property type="term" value="F:antioxidant activity"/>
    <property type="evidence" value="ECO:0007669"/>
    <property type="project" value="InterPro"/>
</dbReference>
<dbReference type="PROSITE" id="PS51352">
    <property type="entry name" value="THIOREDOXIN_2"/>
    <property type="match status" value="1"/>
</dbReference>
<dbReference type="Proteomes" id="UP000628448">
    <property type="component" value="Unassembled WGS sequence"/>
</dbReference>
<dbReference type="InterPro" id="IPR017937">
    <property type="entry name" value="Thioredoxin_CS"/>
</dbReference>
<dbReference type="InterPro" id="IPR000866">
    <property type="entry name" value="AhpC/TSA"/>
</dbReference>
<dbReference type="PANTHER" id="PTHR42852">
    <property type="entry name" value="THIOL:DISULFIDE INTERCHANGE PROTEIN DSBE"/>
    <property type="match status" value="1"/>
</dbReference>
<dbReference type="RefSeq" id="WP_196989838.1">
    <property type="nucleotide sequence ID" value="NZ_JADWYR010000001.1"/>
</dbReference>
<keyword evidence="3" id="KW-1015">Disulfide bond</keyword>
<keyword evidence="4" id="KW-0676">Redox-active center</keyword>
<dbReference type="InterPro" id="IPR013766">
    <property type="entry name" value="Thioredoxin_domain"/>
</dbReference>
<feature type="chain" id="PRO_5037542819" evidence="5">
    <location>
        <begin position="20"/>
        <end position="388"/>
    </location>
</feature>
<dbReference type="GO" id="GO:0016491">
    <property type="term" value="F:oxidoreductase activity"/>
    <property type="evidence" value="ECO:0007669"/>
    <property type="project" value="InterPro"/>
</dbReference>
<dbReference type="SUPFAM" id="SSF52833">
    <property type="entry name" value="Thioredoxin-like"/>
    <property type="match status" value="1"/>
</dbReference>
<feature type="signal peptide" evidence="5">
    <location>
        <begin position="1"/>
        <end position="19"/>
    </location>
</feature>
<reference evidence="7" key="1">
    <citation type="submission" date="2020-11" db="EMBL/GenBank/DDBJ databases">
        <title>Bacterial whole genome sequence for Panacibacter sp. DH6.</title>
        <authorList>
            <person name="Le V."/>
            <person name="Ko S."/>
            <person name="Ahn C.-Y."/>
            <person name="Oh H.-M."/>
        </authorList>
    </citation>
    <scope>NUCLEOTIDE SEQUENCE</scope>
    <source>
        <strain evidence="7">DH6</strain>
    </source>
</reference>
<name>A0A931GW35_9BACT</name>
<proteinExistence type="predicted"/>
<evidence type="ECO:0000256" key="1">
    <source>
        <dbReference type="ARBA" id="ARBA00004196"/>
    </source>
</evidence>
<dbReference type="CDD" id="cd02966">
    <property type="entry name" value="TlpA_like_family"/>
    <property type="match status" value="1"/>
</dbReference>
<keyword evidence="5" id="KW-0732">Signal</keyword>
<evidence type="ECO:0000256" key="5">
    <source>
        <dbReference type="SAM" id="SignalP"/>
    </source>
</evidence>
<dbReference type="PROSITE" id="PS51257">
    <property type="entry name" value="PROKAR_LIPOPROTEIN"/>
    <property type="match status" value="1"/>
</dbReference>
<dbReference type="InterPro" id="IPR050553">
    <property type="entry name" value="Thioredoxin_ResA/DsbE_sf"/>
</dbReference>
<evidence type="ECO:0000313" key="7">
    <source>
        <dbReference type="EMBL" id="MBG9375808.1"/>
    </source>
</evidence>
<sequence length="388" mass="42346">MKKNVVFVLLALAAFSACSNSGGDGKNFTVSGKIENGKAKNIFLEQIPFDNTEPKVVDSIALPADGNYTLKAVAKEQNLYVITLDHQPALFFINDNNDIKISANLDASFRTPYISNSDATKSVYAFLNDFRAKDSAVGIVFTEMSNKYQANPADSSLTLLQAEGAKLAADVKEYVKKFIMSTKSPAAAYYALTVAGSRNVLDISEIDSLTRTTSDKFKEHAGLAIFKSLLAQELAQSATPPDAAANATYSLLNQQAPNLTMNDPAGKPVSINSFKGKYVLVDFWASWCGPCRMENPNVVAAYNKYKDKNFTILGVSLDKEKSLWLEAIKKDSLTWTHMSDLKYWESAAVPAYKIEGIPFNVLLDPSGKIIASSLRADALDKKLAEVLQ</sequence>
<dbReference type="Pfam" id="PF00578">
    <property type="entry name" value="AhpC-TSA"/>
    <property type="match status" value="1"/>
</dbReference>
<feature type="domain" description="Thioredoxin" evidence="6">
    <location>
        <begin position="250"/>
        <end position="388"/>
    </location>
</feature>
<protein>
    <submittedName>
        <fullName evidence="7">AhpC/TSA family protein</fullName>
    </submittedName>
</protein>
<dbReference type="InterPro" id="IPR025380">
    <property type="entry name" value="DUF4369"/>
</dbReference>
<evidence type="ECO:0000256" key="3">
    <source>
        <dbReference type="ARBA" id="ARBA00023157"/>
    </source>
</evidence>
<comment type="subcellular location">
    <subcellularLocation>
        <location evidence="1">Cell envelope</location>
    </subcellularLocation>
</comment>
<dbReference type="InterPro" id="IPR036249">
    <property type="entry name" value="Thioredoxin-like_sf"/>
</dbReference>
<evidence type="ECO:0000256" key="2">
    <source>
        <dbReference type="ARBA" id="ARBA00022748"/>
    </source>
</evidence>
<dbReference type="PROSITE" id="PS00194">
    <property type="entry name" value="THIOREDOXIN_1"/>
    <property type="match status" value="1"/>
</dbReference>
<evidence type="ECO:0000313" key="8">
    <source>
        <dbReference type="Proteomes" id="UP000628448"/>
    </source>
</evidence>
<keyword evidence="2" id="KW-0201">Cytochrome c-type biogenesis</keyword>
<dbReference type="Pfam" id="PF14289">
    <property type="entry name" value="DUF4369"/>
    <property type="match status" value="1"/>
</dbReference>
<keyword evidence="8" id="KW-1185">Reference proteome</keyword>
<dbReference type="GO" id="GO:0017004">
    <property type="term" value="P:cytochrome complex assembly"/>
    <property type="evidence" value="ECO:0007669"/>
    <property type="project" value="UniProtKB-KW"/>
</dbReference>
<dbReference type="GO" id="GO:0030313">
    <property type="term" value="C:cell envelope"/>
    <property type="evidence" value="ECO:0007669"/>
    <property type="project" value="UniProtKB-SubCell"/>
</dbReference>
<gene>
    <name evidence="7" type="ORF">I5907_06150</name>
</gene>
<evidence type="ECO:0000259" key="6">
    <source>
        <dbReference type="PROSITE" id="PS51352"/>
    </source>
</evidence>
<organism evidence="7 8">
    <name type="scientific">Panacibacter microcysteis</name>
    <dbReference type="NCBI Taxonomy" id="2793269"/>
    <lineage>
        <taxon>Bacteria</taxon>
        <taxon>Pseudomonadati</taxon>
        <taxon>Bacteroidota</taxon>
        <taxon>Chitinophagia</taxon>
        <taxon>Chitinophagales</taxon>
        <taxon>Chitinophagaceae</taxon>
        <taxon>Panacibacter</taxon>
    </lineage>
</organism>